<dbReference type="PROSITE" id="PS00284">
    <property type="entry name" value="SERPIN"/>
    <property type="match status" value="1"/>
</dbReference>
<dbReference type="SUPFAM" id="SSF56574">
    <property type="entry name" value="Serpins"/>
    <property type="match status" value="1"/>
</dbReference>
<evidence type="ECO:0000256" key="1">
    <source>
        <dbReference type="RuleBase" id="RU000411"/>
    </source>
</evidence>
<keyword evidence="2" id="KW-0732">Signal</keyword>
<dbReference type="InterPro" id="IPR023795">
    <property type="entry name" value="Serpin_CS"/>
</dbReference>
<proteinExistence type="inferred from homology"/>
<dbReference type="GO" id="GO:0004867">
    <property type="term" value="F:serine-type endopeptidase inhibitor activity"/>
    <property type="evidence" value="ECO:0007669"/>
    <property type="project" value="InterPro"/>
</dbReference>
<dbReference type="Proteomes" id="UP000824002">
    <property type="component" value="Unassembled WGS sequence"/>
</dbReference>
<reference evidence="4" key="1">
    <citation type="submission" date="2020-10" db="EMBL/GenBank/DDBJ databases">
        <authorList>
            <person name="Gilroy R."/>
        </authorList>
    </citation>
    <scope>NUCLEOTIDE SEQUENCE</scope>
    <source>
        <strain evidence="4">CHK199-13235</strain>
    </source>
</reference>
<dbReference type="Gene3D" id="3.30.497.10">
    <property type="entry name" value="Antithrombin, subunit I, domain 2"/>
    <property type="match status" value="1"/>
</dbReference>
<dbReference type="InterPro" id="IPR036186">
    <property type="entry name" value="Serpin_sf"/>
</dbReference>
<dbReference type="InterPro" id="IPR042178">
    <property type="entry name" value="Serpin_sf_1"/>
</dbReference>
<gene>
    <name evidence="4" type="ORF">IAB51_01665</name>
</gene>
<comment type="caution">
    <text evidence="4">The sequence shown here is derived from an EMBL/GenBank/DDBJ whole genome shotgun (WGS) entry which is preliminary data.</text>
</comment>
<dbReference type="Gene3D" id="2.30.39.10">
    <property type="entry name" value="Alpha-1-antitrypsin, domain 1"/>
    <property type="match status" value="1"/>
</dbReference>
<dbReference type="InterPro" id="IPR042185">
    <property type="entry name" value="Serpin_sf_2"/>
</dbReference>
<feature type="domain" description="Serpin" evidence="3">
    <location>
        <begin position="60"/>
        <end position="416"/>
    </location>
</feature>
<dbReference type="InterPro" id="IPR000215">
    <property type="entry name" value="Serpin_fam"/>
</dbReference>
<protein>
    <recommendedName>
        <fullName evidence="3">Serpin domain-containing protein</fullName>
    </recommendedName>
</protein>
<evidence type="ECO:0000259" key="3">
    <source>
        <dbReference type="SMART" id="SM00093"/>
    </source>
</evidence>
<dbReference type="PANTHER" id="PTHR11461:SF211">
    <property type="entry name" value="GH10112P-RELATED"/>
    <property type="match status" value="1"/>
</dbReference>
<sequence length="418" mass="45409">MNVKWKRTLSAGLAACLLSSCGMSAAREIPVSSETGKEAAVQWTEEEEIGFLTGLTAFTCKTASEFLAGEDENRLYSPSSLYLALAMTAQCAAGDTQSQLLELLGAEDLETFANSSAAWFEGLNQESDEGTAALANSIWLREGFSYFPEPIEKLNNLYRAQAFEADFADSALPKDIGGWIQEATHGLLGKDASDFQLGADTQMILFSALYFKGAWSDPFSKENNSQGPFYKADGSASNGDTEYMNQKAGGLYWEGDGFAAGSRSMQNGARMLFILPDEDLSPEDLAAHPEVLRQILFPENAEYAQITWRIPKFSVADSPKDIPQTLEGLGLTLPFSPYEADFSALSETPLYLSNIRQEATLTIDEEGCEGAAYTEVSADAAAAMEPKEVELNLNRPFLFAVVYQNTVLFTGIINNPSA</sequence>
<name>A0A9D1FKZ6_9FIRM</name>
<comment type="similarity">
    <text evidence="1">Belongs to the serpin family.</text>
</comment>
<reference evidence="4" key="2">
    <citation type="journal article" date="2021" name="PeerJ">
        <title>Extensive microbial diversity within the chicken gut microbiome revealed by metagenomics and culture.</title>
        <authorList>
            <person name="Gilroy R."/>
            <person name="Ravi A."/>
            <person name="Getino M."/>
            <person name="Pursley I."/>
            <person name="Horton D.L."/>
            <person name="Alikhan N.F."/>
            <person name="Baker D."/>
            <person name="Gharbi K."/>
            <person name="Hall N."/>
            <person name="Watson M."/>
            <person name="Adriaenssens E.M."/>
            <person name="Foster-Nyarko E."/>
            <person name="Jarju S."/>
            <person name="Secka A."/>
            <person name="Antonio M."/>
            <person name="Oren A."/>
            <person name="Chaudhuri R.R."/>
            <person name="La Ragione R."/>
            <person name="Hildebrand F."/>
            <person name="Pallen M.J."/>
        </authorList>
    </citation>
    <scope>NUCLEOTIDE SEQUENCE</scope>
    <source>
        <strain evidence="4">CHK199-13235</strain>
    </source>
</reference>
<organism evidence="4 5">
    <name type="scientific">Candidatus Merdivicinus excrementipullorum</name>
    <dbReference type="NCBI Taxonomy" id="2840867"/>
    <lineage>
        <taxon>Bacteria</taxon>
        <taxon>Bacillati</taxon>
        <taxon>Bacillota</taxon>
        <taxon>Clostridia</taxon>
        <taxon>Eubacteriales</taxon>
        <taxon>Oscillospiraceae</taxon>
        <taxon>Oscillospiraceae incertae sedis</taxon>
        <taxon>Candidatus Merdivicinus</taxon>
    </lineage>
</organism>
<dbReference type="PANTHER" id="PTHR11461">
    <property type="entry name" value="SERINE PROTEASE INHIBITOR, SERPIN"/>
    <property type="match status" value="1"/>
</dbReference>
<dbReference type="EMBL" id="DVJP01000016">
    <property type="protein sequence ID" value="HIS75494.1"/>
    <property type="molecule type" value="Genomic_DNA"/>
</dbReference>
<evidence type="ECO:0000256" key="2">
    <source>
        <dbReference type="SAM" id="SignalP"/>
    </source>
</evidence>
<feature type="signal peptide" evidence="2">
    <location>
        <begin position="1"/>
        <end position="25"/>
    </location>
</feature>
<dbReference type="Pfam" id="PF00079">
    <property type="entry name" value="Serpin"/>
    <property type="match status" value="1"/>
</dbReference>
<dbReference type="SMART" id="SM00093">
    <property type="entry name" value="SERPIN"/>
    <property type="match status" value="1"/>
</dbReference>
<evidence type="ECO:0000313" key="4">
    <source>
        <dbReference type="EMBL" id="HIS75494.1"/>
    </source>
</evidence>
<feature type="chain" id="PRO_5038558318" description="Serpin domain-containing protein" evidence="2">
    <location>
        <begin position="26"/>
        <end position="418"/>
    </location>
</feature>
<dbReference type="AlphaFoldDB" id="A0A9D1FKZ6"/>
<evidence type="ECO:0000313" key="5">
    <source>
        <dbReference type="Proteomes" id="UP000824002"/>
    </source>
</evidence>
<dbReference type="PROSITE" id="PS51257">
    <property type="entry name" value="PROKAR_LIPOPROTEIN"/>
    <property type="match status" value="1"/>
</dbReference>
<accession>A0A9D1FKZ6</accession>
<dbReference type="InterPro" id="IPR023796">
    <property type="entry name" value="Serpin_dom"/>
</dbReference>
<dbReference type="GO" id="GO:0005615">
    <property type="term" value="C:extracellular space"/>
    <property type="evidence" value="ECO:0007669"/>
    <property type="project" value="InterPro"/>
</dbReference>